<organism evidence="5 6">
    <name type="scientific">Nocardia farcinica</name>
    <dbReference type="NCBI Taxonomy" id="37329"/>
    <lineage>
        <taxon>Bacteria</taxon>
        <taxon>Bacillati</taxon>
        <taxon>Actinomycetota</taxon>
        <taxon>Actinomycetes</taxon>
        <taxon>Mycobacteriales</taxon>
        <taxon>Nocardiaceae</taxon>
        <taxon>Nocardia</taxon>
    </lineage>
</organism>
<evidence type="ECO:0000256" key="3">
    <source>
        <dbReference type="ARBA" id="ARBA00022490"/>
    </source>
</evidence>
<comment type="similarity">
    <text evidence="2">Belongs to the EspG family.</text>
</comment>
<protein>
    <recommendedName>
        <fullName evidence="7">ESX secretion-associated protein EspG</fullName>
    </recommendedName>
</protein>
<evidence type="ECO:0000256" key="1">
    <source>
        <dbReference type="ARBA" id="ARBA00004496"/>
    </source>
</evidence>
<keyword evidence="4" id="KW-0143">Chaperone</keyword>
<evidence type="ECO:0000313" key="5">
    <source>
        <dbReference type="EMBL" id="CRY78092.1"/>
    </source>
</evidence>
<reference evidence="6" key="1">
    <citation type="submission" date="2015-03" db="EMBL/GenBank/DDBJ databases">
        <authorList>
            <consortium name="Pathogen Informatics"/>
        </authorList>
    </citation>
    <scope>NUCLEOTIDE SEQUENCE [LARGE SCALE GENOMIC DNA]</scope>
    <source>
        <strain evidence="6">NCTC11134</strain>
    </source>
</reference>
<accession>A0A0H5NRT3</accession>
<proteinExistence type="inferred from homology"/>
<dbReference type="AlphaFoldDB" id="A0A0H5NRT3"/>
<dbReference type="Proteomes" id="UP000057820">
    <property type="component" value="Chromosome 1"/>
</dbReference>
<gene>
    <name evidence="5" type="ORF">ERS450000_02746</name>
</gene>
<sequence length="236" mass="25819">MHWIFTPDEFVHVWRETDVDRPPYPLRLLESPRTEQEAEVLRGRIAERFPPGADPDLTACLRILAHPHTRVVAVGTGAHQGEELRLLGCTVFDRAVLVRQDPPATPGAAGSVRVSIGHAGKLGARIASLLPKAPPGREPARAAPTVEVYDTEAVRPAPAVARIRRLLLAPHTGEGHIRIEPRLDRPQPPAPIHYTWFDVADDGRYLVKADDTVRVVPASAEQLAAQLQKRVPAQAG</sequence>
<keyword evidence="3" id="KW-0963">Cytoplasm</keyword>
<evidence type="ECO:0008006" key="7">
    <source>
        <dbReference type="Google" id="ProtNLM"/>
    </source>
</evidence>
<dbReference type="RefSeq" id="WP_060592819.1">
    <property type="nucleotide sequence ID" value="NZ_CP031418.1"/>
</dbReference>
<comment type="subcellular location">
    <subcellularLocation>
        <location evidence="1">Cytoplasm</location>
    </subcellularLocation>
</comment>
<evidence type="ECO:0000313" key="6">
    <source>
        <dbReference type="Proteomes" id="UP000057820"/>
    </source>
</evidence>
<name>A0A0H5NRT3_NOCFR</name>
<dbReference type="InterPro" id="IPR025734">
    <property type="entry name" value="EspG"/>
</dbReference>
<dbReference type="EMBL" id="LN868938">
    <property type="protein sequence ID" value="CRY78092.1"/>
    <property type="molecule type" value="Genomic_DNA"/>
</dbReference>
<evidence type="ECO:0000256" key="4">
    <source>
        <dbReference type="ARBA" id="ARBA00023186"/>
    </source>
</evidence>
<evidence type="ECO:0000256" key="2">
    <source>
        <dbReference type="ARBA" id="ARBA00006411"/>
    </source>
</evidence>
<dbReference type="Pfam" id="PF14011">
    <property type="entry name" value="ESX-1_EspG"/>
    <property type="match status" value="1"/>
</dbReference>
<dbReference type="KEGG" id="nfr:ERS450000_02746"/>